<evidence type="ECO:0000256" key="12">
    <source>
        <dbReference type="ARBA" id="ARBA00066505"/>
    </source>
</evidence>
<dbReference type="Gene3D" id="3.90.550.10">
    <property type="entry name" value="Spore Coat Polysaccharide Biosynthesis Protein SpsA, Chain A"/>
    <property type="match status" value="1"/>
</dbReference>
<dbReference type="InterPro" id="IPR029044">
    <property type="entry name" value="Nucleotide-diphossugar_trans"/>
</dbReference>
<evidence type="ECO:0000256" key="5">
    <source>
        <dbReference type="ARBA" id="ARBA00022989"/>
    </source>
</evidence>
<evidence type="ECO:0000259" key="15">
    <source>
        <dbReference type="Pfam" id="PF13632"/>
    </source>
</evidence>
<dbReference type="PANTHER" id="PTHR32044">
    <property type="entry name" value="GLUCOMANNAN 4-BETA-MANNOSYLTRANSFERASE 9"/>
    <property type="match status" value="1"/>
</dbReference>
<dbReference type="InParanoid" id="A0A2V0P444"/>
<dbReference type="GO" id="GO:0047259">
    <property type="term" value="F:glucomannan 4-beta-mannosyltransferase activity"/>
    <property type="evidence" value="ECO:0007669"/>
    <property type="project" value="UniProtKB-EC"/>
</dbReference>
<dbReference type="InterPro" id="IPR001173">
    <property type="entry name" value="Glyco_trans_2-like"/>
</dbReference>
<comment type="subcellular location">
    <subcellularLocation>
        <location evidence="1">Golgi apparatus membrane</location>
        <topology evidence="1">Multi-pass membrane protein</topology>
    </subcellularLocation>
</comment>
<dbReference type="AlphaFoldDB" id="A0A2V0P444"/>
<evidence type="ECO:0000256" key="13">
    <source>
        <dbReference type="ARBA" id="ARBA00076024"/>
    </source>
</evidence>
<dbReference type="STRING" id="307507.A0A2V0P444"/>
<gene>
    <name evidence="16" type="ORF">Rsub_04960</name>
</gene>
<dbReference type="SUPFAM" id="SSF53448">
    <property type="entry name" value="Nucleotide-diphospho-sugar transferases"/>
    <property type="match status" value="1"/>
</dbReference>
<evidence type="ECO:0000256" key="10">
    <source>
        <dbReference type="ARBA" id="ARBA00056537"/>
    </source>
</evidence>
<keyword evidence="3 16" id="KW-0808">Transferase</keyword>
<keyword evidence="4 14" id="KW-0812">Transmembrane</keyword>
<evidence type="ECO:0000256" key="4">
    <source>
        <dbReference type="ARBA" id="ARBA00022692"/>
    </source>
</evidence>
<comment type="caution">
    <text evidence="16">The sequence shown here is derived from an EMBL/GenBank/DDBJ whole genome shotgun (WGS) entry which is preliminary data.</text>
</comment>
<protein>
    <recommendedName>
        <fullName evidence="12">glucomannan 4-beta-mannosyltransferase</fullName>
        <ecNumber evidence="12">2.4.1.32</ecNumber>
    </recommendedName>
    <alternativeName>
        <fullName evidence="13">Glucomannan synthase</fullName>
    </alternativeName>
</protein>
<dbReference type="PANTHER" id="PTHR32044:SF80">
    <property type="entry name" value="XYLOGLUCAN GLYCOSYLTRANSFERASE 2-RELATED"/>
    <property type="match status" value="1"/>
</dbReference>
<evidence type="ECO:0000313" key="17">
    <source>
        <dbReference type="Proteomes" id="UP000247498"/>
    </source>
</evidence>
<organism evidence="16 17">
    <name type="scientific">Raphidocelis subcapitata</name>
    <dbReference type="NCBI Taxonomy" id="307507"/>
    <lineage>
        <taxon>Eukaryota</taxon>
        <taxon>Viridiplantae</taxon>
        <taxon>Chlorophyta</taxon>
        <taxon>core chlorophytes</taxon>
        <taxon>Chlorophyceae</taxon>
        <taxon>CS clade</taxon>
        <taxon>Sphaeropleales</taxon>
        <taxon>Selenastraceae</taxon>
        <taxon>Raphidocelis</taxon>
    </lineage>
</organism>
<dbReference type="GO" id="GO:0071555">
    <property type="term" value="P:cell wall organization"/>
    <property type="evidence" value="ECO:0007669"/>
    <property type="project" value="UniProtKB-KW"/>
</dbReference>
<evidence type="ECO:0000256" key="6">
    <source>
        <dbReference type="ARBA" id="ARBA00023034"/>
    </source>
</evidence>
<dbReference type="EMBL" id="BDRX01000027">
    <property type="protein sequence ID" value="GBF91855.1"/>
    <property type="molecule type" value="Genomic_DNA"/>
</dbReference>
<sequence length="569" mass="63130">MGGWWYIGFGIVFTVYALDLLFLFFASLFATVVEHFVPPISTAATRKAAQRQRLAAAKQQQAALKAKSARGGSSGGANAGAAGGAAPGAANPADLSIVVDTRNGAAAAGAAGAAAGPAAAAGDAAAGAGAKASAVPGADRFSHLTDLYRGEFPKVMIQLPMYNEDAHCDLIIQRCCKVLWPSHRILIQVCDDSTREAVRKKVDAAVISALEQGHNVQLVRRDNRQGFKAGAMVDGMARVADQGFEYVAIFDADFEPPADFFYQTVIHMMRDDNLAFVQTRWVFTNCNSLLTWAQKVGLEFHFAVEQRARSFLGQFFNFNGTAGVWRIKAIHDAGGWESDTVVEDMDLSLRVYLRGWRSLYLHDVCCPNELPSTLSAYKTQQFRWLSGPMQIVRKSFSNIWRCKEIGFFSKLNCYWFFCRYFVFALVTLVALLASPIILWLDPWRWGFPTIFFLVSANMAVVVYLYFTLLSYVFLLFSVTLGYFKLWAMISGILGLKKSKSWKVTLKFAANDNNSWLRSYHKPYTLELALFAYYGALLGVSIWYEIWGLVAYNGVMALAFLVVSFGDYFL</sequence>
<evidence type="ECO:0000256" key="8">
    <source>
        <dbReference type="ARBA" id="ARBA00023316"/>
    </source>
</evidence>
<dbReference type="FunFam" id="3.90.550.10:FF:000057">
    <property type="entry name" value="Glycosyltransferase-like protein, family 2"/>
    <property type="match status" value="1"/>
</dbReference>
<dbReference type="FunCoup" id="A0A2V0P444">
    <property type="interactions" value="360"/>
</dbReference>
<comment type="catalytic activity">
    <reaction evidence="9">
        <text>GDP-mannose + (glucomannan)n = GDP + (glucomannan)n+1.</text>
        <dbReference type="EC" id="2.4.1.32"/>
    </reaction>
</comment>
<evidence type="ECO:0000256" key="9">
    <source>
        <dbReference type="ARBA" id="ARBA00051800"/>
    </source>
</evidence>
<comment type="function">
    <text evidence="10">Probable mannan synthase which consists of a 4-beta-mannosyltransferase activity on mannan using GDP-mannose. The beta-1,4-mannan product is the backbone for galactomannan synthesis by galactomannan galactosyltransferase. Galactomannan is a noncellulosic polysaccharides of plant cell wall.</text>
</comment>
<feature type="transmembrane region" description="Helical" evidence="14">
    <location>
        <begin position="7"/>
        <end position="30"/>
    </location>
</feature>
<evidence type="ECO:0000256" key="3">
    <source>
        <dbReference type="ARBA" id="ARBA00022679"/>
    </source>
</evidence>
<feature type="transmembrane region" description="Helical" evidence="14">
    <location>
        <begin position="549"/>
        <end position="568"/>
    </location>
</feature>
<keyword evidence="5 14" id="KW-1133">Transmembrane helix</keyword>
<dbReference type="GO" id="GO:0000139">
    <property type="term" value="C:Golgi membrane"/>
    <property type="evidence" value="ECO:0007669"/>
    <property type="project" value="UniProtKB-SubCell"/>
</dbReference>
<evidence type="ECO:0000256" key="11">
    <source>
        <dbReference type="ARBA" id="ARBA00060879"/>
    </source>
</evidence>
<dbReference type="EC" id="2.4.1.32" evidence="12"/>
<feature type="transmembrane region" description="Helical" evidence="14">
    <location>
        <begin position="420"/>
        <end position="440"/>
    </location>
</feature>
<feature type="domain" description="Glycosyltransferase 2-like" evidence="15">
    <location>
        <begin position="246"/>
        <end position="449"/>
    </location>
</feature>
<dbReference type="Pfam" id="PF13632">
    <property type="entry name" value="Glyco_trans_2_3"/>
    <property type="match status" value="1"/>
</dbReference>
<evidence type="ECO:0000256" key="1">
    <source>
        <dbReference type="ARBA" id="ARBA00004653"/>
    </source>
</evidence>
<dbReference type="Proteomes" id="UP000247498">
    <property type="component" value="Unassembled WGS sequence"/>
</dbReference>
<keyword evidence="7 14" id="KW-0472">Membrane</keyword>
<evidence type="ECO:0000256" key="14">
    <source>
        <dbReference type="SAM" id="Phobius"/>
    </source>
</evidence>
<accession>A0A2V0P444</accession>
<keyword evidence="2 16" id="KW-0328">Glycosyltransferase</keyword>
<evidence type="ECO:0000313" key="16">
    <source>
        <dbReference type="EMBL" id="GBF91855.1"/>
    </source>
</evidence>
<feature type="transmembrane region" description="Helical" evidence="14">
    <location>
        <begin position="447"/>
        <end position="466"/>
    </location>
</feature>
<name>A0A2V0P444_9CHLO</name>
<keyword evidence="6" id="KW-0333">Golgi apparatus</keyword>
<proteinExistence type="inferred from homology"/>
<reference evidence="16 17" key="1">
    <citation type="journal article" date="2018" name="Sci. Rep.">
        <title>Raphidocelis subcapitata (=Pseudokirchneriella subcapitata) provides an insight into genome evolution and environmental adaptations in the Sphaeropleales.</title>
        <authorList>
            <person name="Suzuki S."/>
            <person name="Yamaguchi H."/>
            <person name="Nakajima N."/>
            <person name="Kawachi M."/>
        </authorList>
    </citation>
    <scope>NUCLEOTIDE SEQUENCE [LARGE SCALE GENOMIC DNA]</scope>
    <source>
        <strain evidence="16 17">NIES-35</strain>
    </source>
</reference>
<evidence type="ECO:0000256" key="7">
    <source>
        <dbReference type="ARBA" id="ARBA00023136"/>
    </source>
</evidence>
<keyword evidence="8" id="KW-0961">Cell wall biogenesis/degradation</keyword>
<feature type="transmembrane region" description="Helical" evidence="14">
    <location>
        <begin position="472"/>
        <end position="495"/>
    </location>
</feature>
<comment type="similarity">
    <text evidence="11">Belongs to the glycosyltransferase 2 family. Plant cellulose synthase-like A subfamily.</text>
</comment>
<keyword evidence="17" id="KW-1185">Reference proteome</keyword>
<evidence type="ECO:0000256" key="2">
    <source>
        <dbReference type="ARBA" id="ARBA00022676"/>
    </source>
</evidence>
<dbReference type="OrthoDB" id="72851at2759"/>